<evidence type="ECO:0000313" key="1">
    <source>
        <dbReference type="EMBL" id="GKT24445.1"/>
    </source>
</evidence>
<keyword evidence="2" id="KW-1185">Reference proteome</keyword>
<organism evidence="1 2">
    <name type="scientific">Aduncisulcus paluster</name>
    <dbReference type="NCBI Taxonomy" id="2918883"/>
    <lineage>
        <taxon>Eukaryota</taxon>
        <taxon>Metamonada</taxon>
        <taxon>Carpediemonas-like organisms</taxon>
        <taxon>Aduncisulcus</taxon>
    </lineage>
</organism>
<dbReference type="SUPFAM" id="SSF52058">
    <property type="entry name" value="L domain-like"/>
    <property type="match status" value="1"/>
</dbReference>
<dbReference type="InterPro" id="IPR032675">
    <property type="entry name" value="LRR_dom_sf"/>
</dbReference>
<feature type="non-terminal residue" evidence="1">
    <location>
        <position position="155"/>
    </location>
</feature>
<dbReference type="Gene3D" id="3.80.10.10">
    <property type="entry name" value="Ribonuclease Inhibitor"/>
    <property type="match status" value="1"/>
</dbReference>
<evidence type="ECO:0000313" key="2">
    <source>
        <dbReference type="Proteomes" id="UP001057375"/>
    </source>
</evidence>
<protein>
    <submittedName>
        <fullName evidence="1">Uncharacterized protein</fullName>
    </submittedName>
</protein>
<dbReference type="EMBL" id="BQXS01007000">
    <property type="protein sequence ID" value="GKT24445.1"/>
    <property type="molecule type" value="Genomic_DNA"/>
</dbReference>
<name>A0ABQ5K0H0_9EUKA</name>
<comment type="caution">
    <text evidence="1">The sequence shown here is derived from an EMBL/GenBank/DDBJ whole genome shotgun (WGS) entry which is preliminary data.</text>
</comment>
<proteinExistence type="predicted"/>
<sequence length="155" mass="16831">SRGCEYGYECRYLGDEVIGDDTFTTGECQQVIVNESLHACVAEMFVDSDGTADYEHRTNSTPSLFSVASLKTLESVDDGFGVYSPVLSCPTLHIVELTGIEHITKITGFDLSSNDLDTSALTECLDSLMHLSALLSLDLSSNYNITTLPDLRGMS</sequence>
<dbReference type="Proteomes" id="UP001057375">
    <property type="component" value="Unassembled WGS sequence"/>
</dbReference>
<gene>
    <name evidence="1" type="ORF">ADUPG1_004591</name>
</gene>
<accession>A0ABQ5K0H0</accession>
<feature type="non-terminal residue" evidence="1">
    <location>
        <position position="1"/>
    </location>
</feature>
<reference evidence="1" key="1">
    <citation type="submission" date="2022-03" db="EMBL/GenBank/DDBJ databases">
        <title>Draft genome sequence of Aduncisulcus paluster, a free-living microaerophilic Fornicata.</title>
        <authorList>
            <person name="Yuyama I."/>
            <person name="Kume K."/>
            <person name="Tamura T."/>
            <person name="Inagaki Y."/>
            <person name="Hashimoto T."/>
        </authorList>
    </citation>
    <scope>NUCLEOTIDE SEQUENCE</scope>
    <source>
        <strain evidence="1">NY0171</strain>
    </source>
</reference>